<dbReference type="EMBL" id="REGN01001119">
    <property type="protein sequence ID" value="RNA36826.1"/>
    <property type="molecule type" value="Genomic_DNA"/>
</dbReference>
<accession>A0A3M7SM73</accession>
<reference evidence="1 2" key="1">
    <citation type="journal article" date="2018" name="Sci. Rep.">
        <title>Genomic signatures of local adaptation to the degree of environmental predictability in rotifers.</title>
        <authorList>
            <person name="Franch-Gras L."/>
            <person name="Hahn C."/>
            <person name="Garcia-Roger E.M."/>
            <person name="Carmona M.J."/>
            <person name="Serra M."/>
            <person name="Gomez A."/>
        </authorList>
    </citation>
    <scope>NUCLEOTIDE SEQUENCE [LARGE SCALE GENOMIC DNA]</scope>
    <source>
        <strain evidence="1">HYR1</strain>
    </source>
</reference>
<sequence>MDSIECYCTQKIYLIDLNFSNLIHEKDLIKTIFLPGPNFKRFFWDPVHDLGSKSSGPCISDNLSIRKAIKLFIILNLPFETLLLWSVGIDAWPFFSVTISVGYGQDKPVHYRDGYFRPFDRSARGSNFWTAKINGLKYTDVTTRKKTVFLTVQKLDCLADRPNDRSFKGCPATADTVTVSENCGRLSVRLYGSQHYSQYRSFDIKKRSFLSVTIFSKFNSLQNDVFIKPSDNSVQKL</sequence>
<evidence type="ECO:0000313" key="2">
    <source>
        <dbReference type="Proteomes" id="UP000276133"/>
    </source>
</evidence>
<keyword evidence="2" id="KW-1185">Reference proteome</keyword>
<gene>
    <name evidence="1" type="ORF">BpHYR1_042995</name>
</gene>
<proteinExistence type="predicted"/>
<evidence type="ECO:0000313" key="1">
    <source>
        <dbReference type="EMBL" id="RNA36826.1"/>
    </source>
</evidence>
<organism evidence="1 2">
    <name type="scientific">Brachionus plicatilis</name>
    <name type="common">Marine rotifer</name>
    <name type="synonym">Brachionus muelleri</name>
    <dbReference type="NCBI Taxonomy" id="10195"/>
    <lineage>
        <taxon>Eukaryota</taxon>
        <taxon>Metazoa</taxon>
        <taxon>Spiralia</taxon>
        <taxon>Gnathifera</taxon>
        <taxon>Rotifera</taxon>
        <taxon>Eurotatoria</taxon>
        <taxon>Monogononta</taxon>
        <taxon>Pseudotrocha</taxon>
        <taxon>Ploima</taxon>
        <taxon>Brachionidae</taxon>
        <taxon>Brachionus</taxon>
    </lineage>
</organism>
<name>A0A3M7SM73_BRAPC</name>
<dbReference type="Proteomes" id="UP000276133">
    <property type="component" value="Unassembled WGS sequence"/>
</dbReference>
<comment type="caution">
    <text evidence="1">The sequence shown here is derived from an EMBL/GenBank/DDBJ whole genome shotgun (WGS) entry which is preliminary data.</text>
</comment>
<protein>
    <submittedName>
        <fullName evidence="1">Uncharacterized protein</fullName>
    </submittedName>
</protein>
<dbReference type="AlphaFoldDB" id="A0A3M7SM73"/>